<evidence type="ECO:0000256" key="3">
    <source>
        <dbReference type="ARBA" id="ARBA00022448"/>
    </source>
</evidence>
<feature type="transmembrane region" description="Helical" evidence="8">
    <location>
        <begin position="84"/>
        <end position="103"/>
    </location>
</feature>
<dbReference type="EMBL" id="JAPDOD010000085">
    <property type="protein sequence ID" value="MDA0167053.1"/>
    <property type="molecule type" value="Genomic_DNA"/>
</dbReference>
<dbReference type="InterPro" id="IPR011701">
    <property type="entry name" value="MFS"/>
</dbReference>
<sequence>MEIRAQRLRRGDPGFRRASLAIFAAGVATFMLLYAPQPMLAAMARDFGVSPASSTLTVAVSTTMLALALLPAGWLSNACGRTQVIGLGLFAAAVLGLAASAAPTFEALLVLRALQGVASAGVPAVAMAYLAEEIDPSSLGSSIGLYIGGNALGGMSGRLLSGWLAEIGDWRLALVGVGVVSLACAVVFWRLAPPSRHHTRTRFTPAAALAAVTVHLQDRGQRLLAVMAALLSGTFVAVYNALGFRLVEAPYRLSAVAIGAIFLVYPIGSVSSAVAGRMADVVGRRRLLPAGVLVTFAGIALTTLSPLPVIVLGVALFTLGFFAAHSIASSWVGRRAHTSHAQASALYLIGYYAGSSVFGPLGGLAWSAGRWPAVTALATLLLTIAFAISLRLRATPPLARPCSTTSAAAHALTA</sequence>
<feature type="transmembrane region" description="Helical" evidence="8">
    <location>
        <begin position="254"/>
        <end position="275"/>
    </location>
</feature>
<comment type="similarity">
    <text evidence="2">Belongs to the major facilitator superfamily.</text>
</comment>
<gene>
    <name evidence="10" type="ORF">OM076_42725</name>
</gene>
<dbReference type="Proteomes" id="UP001149140">
    <property type="component" value="Unassembled WGS sequence"/>
</dbReference>
<dbReference type="Gene3D" id="1.20.1250.20">
    <property type="entry name" value="MFS general substrate transporter like domains"/>
    <property type="match status" value="1"/>
</dbReference>
<feature type="transmembrane region" description="Helical" evidence="8">
    <location>
        <begin position="56"/>
        <end position="75"/>
    </location>
</feature>
<name>A0A9X3SBK3_9ACTN</name>
<keyword evidence="11" id="KW-1185">Reference proteome</keyword>
<evidence type="ECO:0000256" key="6">
    <source>
        <dbReference type="ARBA" id="ARBA00022989"/>
    </source>
</evidence>
<evidence type="ECO:0000313" key="10">
    <source>
        <dbReference type="EMBL" id="MDA0167053.1"/>
    </source>
</evidence>
<evidence type="ECO:0000256" key="5">
    <source>
        <dbReference type="ARBA" id="ARBA00022692"/>
    </source>
</evidence>
<dbReference type="InterPro" id="IPR020846">
    <property type="entry name" value="MFS_dom"/>
</dbReference>
<reference evidence="10" key="1">
    <citation type="submission" date="2022-10" db="EMBL/GenBank/DDBJ databases">
        <title>The WGS of Solirubrobacter ginsenosidimutans DSM 21036.</title>
        <authorList>
            <person name="Jiang Z."/>
        </authorList>
    </citation>
    <scope>NUCLEOTIDE SEQUENCE</scope>
    <source>
        <strain evidence="10">DSM 21036</strain>
    </source>
</reference>
<dbReference type="PANTHER" id="PTHR43271:SF1">
    <property type="entry name" value="INNER MEMBRANE TRANSPORT PROTEIN YNFM"/>
    <property type="match status" value="1"/>
</dbReference>
<dbReference type="PANTHER" id="PTHR43271">
    <property type="entry name" value="BLL2771 PROTEIN"/>
    <property type="match status" value="1"/>
</dbReference>
<evidence type="ECO:0000313" key="11">
    <source>
        <dbReference type="Proteomes" id="UP001149140"/>
    </source>
</evidence>
<organism evidence="10 11">
    <name type="scientific">Solirubrobacter ginsenosidimutans</name>
    <dbReference type="NCBI Taxonomy" id="490573"/>
    <lineage>
        <taxon>Bacteria</taxon>
        <taxon>Bacillati</taxon>
        <taxon>Actinomycetota</taxon>
        <taxon>Thermoleophilia</taxon>
        <taxon>Solirubrobacterales</taxon>
        <taxon>Solirubrobacteraceae</taxon>
        <taxon>Solirubrobacter</taxon>
    </lineage>
</organism>
<keyword evidence="6 8" id="KW-1133">Transmembrane helix</keyword>
<keyword evidence="3" id="KW-0813">Transport</keyword>
<comment type="subcellular location">
    <subcellularLocation>
        <location evidence="1">Cell membrane</location>
        <topology evidence="1">Multi-pass membrane protein</topology>
    </subcellularLocation>
</comment>
<feature type="transmembrane region" description="Helical" evidence="8">
    <location>
        <begin position="345"/>
        <end position="365"/>
    </location>
</feature>
<dbReference type="CDD" id="cd17324">
    <property type="entry name" value="MFS_NepI_like"/>
    <property type="match status" value="1"/>
</dbReference>
<evidence type="ECO:0000256" key="4">
    <source>
        <dbReference type="ARBA" id="ARBA00022475"/>
    </source>
</evidence>
<feature type="transmembrane region" description="Helical" evidence="8">
    <location>
        <begin position="109"/>
        <end position="131"/>
    </location>
</feature>
<keyword evidence="5 8" id="KW-0812">Transmembrane</keyword>
<evidence type="ECO:0000256" key="8">
    <source>
        <dbReference type="SAM" id="Phobius"/>
    </source>
</evidence>
<dbReference type="InterPro" id="IPR005829">
    <property type="entry name" value="Sugar_transporter_CS"/>
</dbReference>
<dbReference type="GO" id="GO:0022857">
    <property type="term" value="F:transmembrane transporter activity"/>
    <property type="evidence" value="ECO:0007669"/>
    <property type="project" value="InterPro"/>
</dbReference>
<dbReference type="Pfam" id="PF07690">
    <property type="entry name" value="MFS_1"/>
    <property type="match status" value="1"/>
</dbReference>
<feature type="transmembrane region" description="Helical" evidence="8">
    <location>
        <begin position="371"/>
        <end position="390"/>
    </location>
</feature>
<feature type="transmembrane region" description="Helical" evidence="8">
    <location>
        <begin position="310"/>
        <end position="333"/>
    </location>
</feature>
<dbReference type="GO" id="GO:0005886">
    <property type="term" value="C:plasma membrane"/>
    <property type="evidence" value="ECO:0007669"/>
    <property type="project" value="UniProtKB-SubCell"/>
</dbReference>
<dbReference type="InterPro" id="IPR036259">
    <property type="entry name" value="MFS_trans_sf"/>
</dbReference>
<accession>A0A9X3SBK3</accession>
<protein>
    <submittedName>
        <fullName evidence="10">MFS transporter</fullName>
    </submittedName>
</protein>
<comment type="caution">
    <text evidence="10">The sequence shown here is derived from an EMBL/GenBank/DDBJ whole genome shotgun (WGS) entry which is preliminary data.</text>
</comment>
<evidence type="ECO:0000256" key="1">
    <source>
        <dbReference type="ARBA" id="ARBA00004651"/>
    </source>
</evidence>
<feature type="domain" description="Major facilitator superfamily (MFS) profile" evidence="9">
    <location>
        <begin position="14"/>
        <end position="397"/>
    </location>
</feature>
<evidence type="ECO:0000256" key="2">
    <source>
        <dbReference type="ARBA" id="ARBA00008335"/>
    </source>
</evidence>
<keyword evidence="4" id="KW-1003">Cell membrane</keyword>
<feature type="transmembrane region" description="Helical" evidence="8">
    <location>
        <begin position="223"/>
        <end position="242"/>
    </location>
</feature>
<keyword evidence="7 8" id="KW-0472">Membrane</keyword>
<feature type="transmembrane region" description="Helical" evidence="8">
    <location>
        <begin position="143"/>
        <end position="164"/>
    </location>
</feature>
<dbReference type="SUPFAM" id="SSF103473">
    <property type="entry name" value="MFS general substrate transporter"/>
    <property type="match status" value="1"/>
</dbReference>
<feature type="transmembrane region" description="Helical" evidence="8">
    <location>
        <begin position="287"/>
        <end position="304"/>
    </location>
</feature>
<dbReference type="PROSITE" id="PS00216">
    <property type="entry name" value="SUGAR_TRANSPORT_1"/>
    <property type="match status" value="1"/>
</dbReference>
<feature type="transmembrane region" description="Helical" evidence="8">
    <location>
        <begin position="20"/>
        <end position="36"/>
    </location>
</feature>
<dbReference type="RefSeq" id="WP_270046305.1">
    <property type="nucleotide sequence ID" value="NZ_JAPDOD010000085.1"/>
</dbReference>
<evidence type="ECO:0000259" key="9">
    <source>
        <dbReference type="PROSITE" id="PS50850"/>
    </source>
</evidence>
<feature type="transmembrane region" description="Helical" evidence="8">
    <location>
        <begin position="170"/>
        <end position="192"/>
    </location>
</feature>
<dbReference type="PROSITE" id="PS50850">
    <property type="entry name" value="MFS"/>
    <property type="match status" value="1"/>
</dbReference>
<dbReference type="AlphaFoldDB" id="A0A9X3SBK3"/>
<evidence type="ECO:0000256" key="7">
    <source>
        <dbReference type="ARBA" id="ARBA00023136"/>
    </source>
</evidence>
<proteinExistence type="inferred from homology"/>